<evidence type="ECO:0000313" key="3">
    <source>
        <dbReference type="EMBL" id="MFM9644841.1"/>
    </source>
</evidence>
<feature type="compositionally biased region" description="Pro residues" evidence="1">
    <location>
        <begin position="9"/>
        <end position="20"/>
    </location>
</feature>
<evidence type="ECO:0000313" key="4">
    <source>
        <dbReference type="Proteomes" id="UP001631993"/>
    </source>
</evidence>
<evidence type="ECO:0000256" key="2">
    <source>
        <dbReference type="SAM" id="Phobius"/>
    </source>
</evidence>
<keyword evidence="2" id="KW-0812">Transmembrane</keyword>
<feature type="transmembrane region" description="Helical" evidence="2">
    <location>
        <begin position="170"/>
        <end position="203"/>
    </location>
</feature>
<feature type="transmembrane region" description="Helical" evidence="2">
    <location>
        <begin position="88"/>
        <end position="107"/>
    </location>
</feature>
<keyword evidence="2" id="KW-0472">Membrane</keyword>
<dbReference type="SUPFAM" id="SSF81995">
    <property type="entry name" value="beta-sandwich domain of Sec23/24"/>
    <property type="match status" value="1"/>
</dbReference>
<organism evidence="3 4">
    <name type="scientific">Streptomyces galilaeus</name>
    <dbReference type="NCBI Taxonomy" id="33899"/>
    <lineage>
        <taxon>Bacteria</taxon>
        <taxon>Bacillati</taxon>
        <taxon>Actinomycetota</taxon>
        <taxon>Actinomycetes</taxon>
        <taxon>Kitasatosporales</taxon>
        <taxon>Streptomycetaceae</taxon>
        <taxon>Streptomyces</taxon>
    </lineage>
</organism>
<keyword evidence="2" id="KW-1133">Transmembrane helix</keyword>
<feature type="transmembrane region" description="Helical" evidence="2">
    <location>
        <begin position="136"/>
        <end position="158"/>
    </location>
</feature>
<feature type="compositionally biased region" description="Low complexity" evidence="1">
    <location>
        <begin position="60"/>
        <end position="70"/>
    </location>
</feature>
<dbReference type="RefSeq" id="WP_369279082.1">
    <property type="nucleotide sequence ID" value="NZ_JBJVMW010000034.1"/>
</dbReference>
<protein>
    <recommendedName>
        <fullName evidence="5">Integral membrane protein</fullName>
    </recommendedName>
</protein>
<feature type="region of interest" description="Disordered" evidence="1">
    <location>
        <begin position="1"/>
        <end position="80"/>
    </location>
</feature>
<feature type="compositionally biased region" description="Low complexity" evidence="1">
    <location>
        <begin position="21"/>
        <end position="50"/>
    </location>
</feature>
<proteinExistence type="predicted"/>
<sequence>MSFGEPNNPYGPPPQQPPSSPGYGQPQQPPASGYGVPQAPPYQQQPYPQQAYPPQPYPQQYPGGDPQFPGGHPGGPAQMPRPTRVAQILVGVIALAHAIIAVAYVYFLTQWDEVMTEAGITGDPEAERFADLGKGVVVFFLCLATVFAILGVVLLLQYAKGGNTVRVCSIVYSSFAIVTGIFMLAYWGLGLLLMAIAIVAIVLSAKRESAAWFQRPRY</sequence>
<dbReference type="EMBL" id="JBJVNE010000001">
    <property type="protein sequence ID" value="MFM9644841.1"/>
    <property type="molecule type" value="Genomic_DNA"/>
</dbReference>
<reference evidence="3 4" key="1">
    <citation type="submission" date="2024-12" db="EMBL/GenBank/DDBJ databases">
        <title>Forecasting of Potato common scab and diversities of Pathogenic streptomyces spp. in china.</title>
        <authorList>
            <person name="Handique U."/>
            <person name="Wu J."/>
        </authorList>
    </citation>
    <scope>NUCLEOTIDE SEQUENCE [LARGE SCALE GENOMIC DNA]</scope>
    <source>
        <strain evidence="3 4">ZRIMU1585</strain>
    </source>
</reference>
<gene>
    <name evidence="3" type="ORF">ACKI1S_01635</name>
</gene>
<dbReference type="Proteomes" id="UP001631993">
    <property type="component" value="Unassembled WGS sequence"/>
</dbReference>
<evidence type="ECO:0000256" key="1">
    <source>
        <dbReference type="SAM" id="MobiDB-lite"/>
    </source>
</evidence>
<accession>A0ABW9I8K9</accession>
<keyword evidence="4" id="KW-1185">Reference proteome</keyword>
<evidence type="ECO:0008006" key="5">
    <source>
        <dbReference type="Google" id="ProtNLM"/>
    </source>
</evidence>
<name>A0ABW9I8K9_STRGJ</name>
<comment type="caution">
    <text evidence="3">The sequence shown here is derived from an EMBL/GenBank/DDBJ whole genome shotgun (WGS) entry which is preliminary data.</text>
</comment>